<keyword evidence="6 11" id="KW-0798">TonB box</keyword>
<sequence>MKRITTSILTLLSLGAFAQVNPDSSRTLQEVVIRPYFSTQPLLRATGSVGLVDPHIIARQPANSLIPAVNTTSGVRMEERSPGSYRLSIRGSLLRSPFGIRNVKLYFDDFPLTDAGGNSYLNALDVNAVGQLQILKGPQSSVYGANSGGVVLISPEALTSGPSANLKVEGGSFGMFHENASVSNSWKNYDLGISQGYQRSDGYRDHSAMKRNYLQLNQQLRYAESASLKSLFFYSDLSYQTPGGLNATQFAANPRASRPAAGAIRSAAEQQAGIYSKMLFGGISNEWNFAPGFRHVAAVYGAYIDFKNPFITNYEQRFESTLGLRTFVEYKQEVQDLKYSFNLGLESTGTSSDINNYDNNFGVPAAVQSRDKLRAASNFAFLHANFDFKEKWLLELSASANLYKYDYKSLAPVAIAERSNELDVQFMPRVALSYLINDELAWRASVSKGYSPPTIAEIRASDQVINVDLQPESGWNYETGFTIHSKDHRLSADVTGFYYRLDNAIVRRLNDDDTEFFLNAGGTNQYGLETAVQAALLPYAESRFVRAVQLRSAYTLNKFSFREYQDRAADYSGNRLTGVPKGSITSSVDMQFPKGFYFFLQHNFTSRIPLNDANSVFADKYNIVQSRIGWRTLKFNKASLEIYAGVDNLFDEKYSLGNDLNAAGNRYFNAAATRNFYGGVAYRFNK</sequence>
<accession>A0A916U8X7</accession>
<dbReference type="InterPro" id="IPR039426">
    <property type="entry name" value="TonB-dep_rcpt-like"/>
</dbReference>
<proteinExistence type="inferred from homology"/>
<keyword evidence="3 10" id="KW-1134">Transmembrane beta strand</keyword>
<keyword evidence="5 12" id="KW-0732">Signal</keyword>
<keyword evidence="7 10" id="KW-0472">Membrane</keyword>
<dbReference type="PANTHER" id="PTHR30069">
    <property type="entry name" value="TONB-DEPENDENT OUTER MEMBRANE RECEPTOR"/>
    <property type="match status" value="1"/>
</dbReference>
<evidence type="ECO:0000259" key="13">
    <source>
        <dbReference type="Pfam" id="PF00593"/>
    </source>
</evidence>
<gene>
    <name evidence="15" type="ORF">GCM10011387_15690</name>
</gene>
<dbReference type="InterPro" id="IPR000531">
    <property type="entry name" value="Beta-barrel_TonB"/>
</dbReference>
<dbReference type="Pfam" id="PF07715">
    <property type="entry name" value="Plug"/>
    <property type="match status" value="1"/>
</dbReference>
<comment type="subcellular location">
    <subcellularLocation>
        <location evidence="1 10">Cell outer membrane</location>
        <topology evidence="1 10">Multi-pass membrane protein</topology>
    </subcellularLocation>
</comment>
<keyword evidence="2 10" id="KW-0813">Transport</keyword>
<evidence type="ECO:0000256" key="8">
    <source>
        <dbReference type="ARBA" id="ARBA00023170"/>
    </source>
</evidence>
<feature type="domain" description="TonB-dependent receptor-like beta-barrel" evidence="13">
    <location>
        <begin position="224"/>
        <end position="649"/>
    </location>
</feature>
<evidence type="ECO:0000256" key="4">
    <source>
        <dbReference type="ARBA" id="ARBA00022692"/>
    </source>
</evidence>
<feature type="chain" id="PRO_5037916898" description="Iron complex outermembrane recepter protein" evidence="12">
    <location>
        <begin position="19"/>
        <end position="686"/>
    </location>
</feature>
<evidence type="ECO:0000256" key="12">
    <source>
        <dbReference type="SAM" id="SignalP"/>
    </source>
</evidence>
<keyword evidence="4 10" id="KW-0812">Transmembrane</keyword>
<name>A0A916U8X7_9SPHI</name>
<evidence type="ECO:0000256" key="11">
    <source>
        <dbReference type="RuleBase" id="RU003357"/>
    </source>
</evidence>
<dbReference type="InterPro" id="IPR036942">
    <property type="entry name" value="Beta-barrel_TonB_sf"/>
</dbReference>
<comment type="caution">
    <text evidence="15">The sequence shown here is derived from an EMBL/GenBank/DDBJ whole genome shotgun (WGS) entry which is preliminary data.</text>
</comment>
<dbReference type="Gene3D" id="2.40.170.20">
    <property type="entry name" value="TonB-dependent receptor, beta-barrel domain"/>
    <property type="match status" value="1"/>
</dbReference>
<dbReference type="GO" id="GO:0044718">
    <property type="term" value="P:siderophore transmembrane transport"/>
    <property type="evidence" value="ECO:0007669"/>
    <property type="project" value="TreeGrafter"/>
</dbReference>
<dbReference type="PROSITE" id="PS52016">
    <property type="entry name" value="TONB_DEPENDENT_REC_3"/>
    <property type="match status" value="1"/>
</dbReference>
<feature type="signal peptide" evidence="12">
    <location>
        <begin position="1"/>
        <end position="18"/>
    </location>
</feature>
<feature type="domain" description="TonB-dependent receptor plug" evidence="14">
    <location>
        <begin position="44"/>
        <end position="150"/>
    </location>
</feature>
<dbReference type="PANTHER" id="PTHR30069:SF29">
    <property type="entry name" value="HEMOGLOBIN AND HEMOGLOBIN-HAPTOGLOBIN-BINDING PROTEIN 1-RELATED"/>
    <property type="match status" value="1"/>
</dbReference>
<evidence type="ECO:0000259" key="14">
    <source>
        <dbReference type="Pfam" id="PF07715"/>
    </source>
</evidence>
<evidence type="ECO:0000256" key="5">
    <source>
        <dbReference type="ARBA" id="ARBA00022729"/>
    </source>
</evidence>
<evidence type="ECO:0000256" key="10">
    <source>
        <dbReference type="PROSITE-ProRule" id="PRU01360"/>
    </source>
</evidence>
<dbReference type="SUPFAM" id="SSF56935">
    <property type="entry name" value="Porins"/>
    <property type="match status" value="1"/>
</dbReference>
<evidence type="ECO:0000256" key="2">
    <source>
        <dbReference type="ARBA" id="ARBA00022448"/>
    </source>
</evidence>
<organism evidence="15 16">
    <name type="scientific">Pedobacter quisquiliarum</name>
    <dbReference type="NCBI Taxonomy" id="1834438"/>
    <lineage>
        <taxon>Bacteria</taxon>
        <taxon>Pseudomonadati</taxon>
        <taxon>Bacteroidota</taxon>
        <taxon>Sphingobacteriia</taxon>
        <taxon>Sphingobacteriales</taxon>
        <taxon>Sphingobacteriaceae</taxon>
        <taxon>Pedobacter</taxon>
    </lineage>
</organism>
<evidence type="ECO:0008006" key="17">
    <source>
        <dbReference type="Google" id="ProtNLM"/>
    </source>
</evidence>
<evidence type="ECO:0000256" key="6">
    <source>
        <dbReference type="ARBA" id="ARBA00023077"/>
    </source>
</evidence>
<keyword evidence="9 10" id="KW-0998">Cell outer membrane</keyword>
<evidence type="ECO:0000256" key="9">
    <source>
        <dbReference type="ARBA" id="ARBA00023237"/>
    </source>
</evidence>
<dbReference type="InterPro" id="IPR012910">
    <property type="entry name" value="Plug_dom"/>
</dbReference>
<dbReference type="AlphaFoldDB" id="A0A916U8X7"/>
<dbReference type="Proteomes" id="UP000651668">
    <property type="component" value="Unassembled WGS sequence"/>
</dbReference>
<evidence type="ECO:0000256" key="3">
    <source>
        <dbReference type="ARBA" id="ARBA00022452"/>
    </source>
</evidence>
<comment type="similarity">
    <text evidence="10 11">Belongs to the TonB-dependent receptor family.</text>
</comment>
<evidence type="ECO:0000256" key="7">
    <source>
        <dbReference type="ARBA" id="ARBA00023136"/>
    </source>
</evidence>
<dbReference type="GO" id="GO:0009279">
    <property type="term" value="C:cell outer membrane"/>
    <property type="evidence" value="ECO:0007669"/>
    <property type="project" value="UniProtKB-SubCell"/>
</dbReference>
<dbReference type="EMBL" id="BMIL01000004">
    <property type="protein sequence ID" value="GGC62960.1"/>
    <property type="molecule type" value="Genomic_DNA"/>
</dbReference>
<dbReference type="GO" id="GO:0015344">
    <property type="term" value="F:siderophore uptake transmembrane transporter activity"/>
    <property type="evidence" value="ECO:0007669"/>
    <property type="project" value="TreeGrafter"/>
</dbReference>
<keyword evidence="8" id="KW-0675">Receptor</keyword>
<evidence type="ECO:0000313" key="16">
    <source>
        <dbReference type="Proteomes" id="UP000651668"/>
    </source>
</evidence>
<dbReference type="Pfam" id="PF00593">
    <property type="entry name" value="TonB_dep_Rec_b-barrel"/>
    <property type="match status" value="1"/>
</dbReference>
<dbReference type="InterPro" id="IPR037066">
    <property type="entry name" value="Plug_dom_sf"/>
</dbReference>
<reference evidence="15" key="1">
    <citation type="journal article" date="2014" name="Int. J. Syst. Evol. Microbiol.">
        <title>Complete genome sequence of Corynebacterium casei LMG S-19264T (=DSM 44701T), isolated from a smear-ripened cheese.</title>
        <authorList>
            <consortium name="US DOE Joint Genome Institute (JGI-PGF)"/>
            <person name="Walter F."/>
            <person name="Albersmeier A."/>
            <person name="Kalinowski J."/>
            <person name="Ruckert C."/>
        </authorList>
    </citation>
    <scope>NUCLEOTIDE SEQUENCE</scope>
    <source>
        <strain evidence="15">CGMCC 1.15343</strain>
    </source>
</reference>
<dbReference type="RefSeq" id="WP_188626313.1">
    <property type="nucleotide sequence ID" value="NZ_BMIL01000004.1"/>
</dbReference>
<evidence type="ECO:0000313" key="15">
    <source>
        <dbReference type="EMBL" id="GGC62960.1"/>
    </source>
</evidence>
<protein>
    <recommendedName>
        <fullName evidence="17">Iron complex outermembrane recepter protein</fullName>
    </recommendedName>
</protein>
<evidence type="ECO:0000256" key="1">
    <source>
        <dbReference type="ARBA" id="ARBA00004571"/>
    </source>
</evidence>
<dbReference type="Gene3D" id="2.170.130.10">
    <property type="entry name" value="TonB-dependent receptor, plug domain"/>
    <property type="match status" value="1"/>
</dbReference>
<reference evidence="15" key="2">
    <citation type="submission" date="2020-09" db="EMBL/GenBank/DDBJ databases">
        <authorList>
            <person name="Sun Q."/>
            <person name="Zhou Y."/>
        </authorList>
    </citation>
    <scope>NUCLEOTIDE SEQUENCE</scope>
    <source>
        <strain evidence="15">CGMCC 1.15343</strain>
    </source>
</reference>
<keyword evidence="16" id="KW-1185">Reference proteome</keyword>